<organism evidence="19 20">
    <name type="scientific">Aspergillus lucknowensis</name>
    <dbReference type="NCBI Taxonomy" id="176173"/>
    <lineage>
        <taxon>Eukaryota</taxon>
        <taxon>Fungi</taxon>
        <taxon>Dikarya</taxon>
        <taxon>Ascomycota</taxon>
        <taxon>Pezizomycotina</taxon>
        <taxon>Eurotiomycetes</taxon>
        <taxon>Eurotiomycetidae</taxon>
        <taxon>Eurotiales</taxon>
        <taxon>Aspergillaceae</taxon>
        <taxon>Aspergillus</taxon>
        <taxon>Aspergillus subgen. Nidulantes</taxon>
    </lineage>
</organism>
<dbReference type="SUPFAM" id="SSF57850">
    <property type="entry name" value="RING/U-box"/>
    <property type="match status" value="1"/>
</dbReference>
<comment type="subcellular location">
    <subcellularLocation>
        <location evidence="2 16">Nucleus</location>
    </subcellularLocation>
</comment>
<dbReference type="RefSeq" id="XP_070882930.1">
    <property type="nucleotide sequence ID" value="XM_071025893.1"/>
</dbReference>
<evidence type="ECO:0000256" key="14">
    <source>
        <dbReference type="ARBA" id="ARBA00023242"/>
    </source>
</evidence>
<dbReference type="InterPro" id="IPR036388">
    <property type="entry name" value="WH-like_DNA-bd_sf"/>
</dbReference>
<keyword evidence="12 16" id="KW-0233">DNA recombination</keyword>
<feature type="domain" description="RING-type" evidence="18">
    <location>
        <begin position="241"/>
        <end position="284"/>
    </location>
</feature>
<comment type="catalytic activity">
    <reaction evidence="1 16">
        <text>S-ubiquitinyl-[E2 ubiquitin-conjugating enzyme]-L-cysteine + [acceptor protein]-L-lysine = [E2 ubiquitin-conjugating enzyme]-L-cysteine + N(6)-ubiquitinyl-[acceptor protein]-L-lysine.</text>
        <dbReference type="EC" id="2.3.2.27"/>
    </reaction>
</comment>
<keyword evidence="11 16" id="KW-0862">Zinc</keyword>
<accession>A0ABR4LHL4</accession>
<dbReference type="CDD" id="cd16493">
    <property type="entry name" value="RING-CH-C4HC3_NSE1"/>
    <property type="match status" value="1"/>
</dbReference>
<feature type="compositionally biased region" description="Acidic residues" evidence="17">
    <location>
        <begin position="331"/>
        <end position="341"/>
    </location>
</feature>
<comment type="function">
    <text evidence="16">Acts in a DNA repair pathway for removal of UV-induced DNA damage that is distinct from classical nucleotide excision repair and in repair of ionizing radiation damage. Functions in homologous recombination repair of DNA double strand breaks and in recovery of stalled replication forks.</text>
</comment>
<dbReference type="Gene3D" id="3.90.1150.220">
    <property type="match status" value="1"/>
</dbReference>
<comment type="caution">
    <text evidence="19">The sequence shown here is derived from an EMBL/GenBank/DDBJ whole genome shotgun (WGS) entry which is preliminary data.</text>
</comment>
<name>A0ABR4LHL4_9EURO</name>
<keyword evidence="14 16" id="KW-0539">Nucleus</keyword>
<evidence type="ECO:0000256" key="16">
    <source>
        <dbReference type="RuleBase" id="RU368018"/>
    </source>
</evidence>
<proteinExistence type="inferred from homology"/>
<dbReference type="InterPro" id="IPR013083">
    <property type="entry name" value="Znf_RING/FYVE/PHD"/>
</dbReference>
<evidence type="ECO:0000256" key="11">
    <source>
        <dbReference type="ARBA" id="ARBA00022833"/>
    </source>
</evidence>
<reference evidence="19 20" key="1">
    <citation type="submission" date="2024-07" db="EMBL/GenBank/DDBJ databases">
        <title>Section-level genome sequencing and comparative genomics of Aspergillus sections Usti and Cavernicolus.</title>
        <authorList>
            <consortium name="Lawrence Berkeley National Laboratory"/>
            <person name="Nybo J.L."/>
            <person name="Vesth T.C."/>
            <person name="Theobald S."/>
            <person name="Frisvad J.C."/>
            <person name="Larsen T.O."/>
            <person name="Kjaerboelling I."/>
            <person name="Rothschild-Mancinelli K."/>
            <person name="Lyhne E.K."/>
            <person name="Kogle M.E."/>
            <person name="Barry K."/>
            <person name="Clum A."/>
            <person name="Na H."/>
            <person name="Ledsgaard L."/>
            <person name="Lin J."/>
            <person name="Lipzen A."/>
            <person name="Kuo A."/>
            <person name="Riley R."/>
            <person name="Mondo S."/>
            <person name="Labutti K."/>
            <person name="Haridas S."/>
            <person name="Pangalinan J."/>
            <person name="Salamov A.A."/>
            <person name="Simmons B.A."/>
            <person name="Magnuson J.K."/>
            <person name="Chen J."/>
            <person name="Drula E."/>
            <person name="Henrissat B."/>
            <person name="Wiebenga A."/>
            <person name="Lubbers R.J."/>
            <person name="Gomes A.C."/>
            <person name="Macurrencykelacurrency M.R."/>
            <person name="Stajich J."/>
            <person name="Grigoriev I.V."/>
            <person name="Mortensen U.H."/>
            <person name="De Vries R.P."/>
            <person name="Baker S.E."/>
            <person name="Andersen M.R."/>
        </authorList>
    </citation>
    <scope>NUCLEOTIDE SEQUENCE [LARGE SCALE GENOMIC DNA]</scope>
    <source>
        <strain evidence="19 20">CBS 449.75</strain>
    </source>
</reference>
<feature type="region of interest" description="Disordered" evidence="17">
    <location>
        <begin position="298"/>
        <end position="341"/>
    </location>
</feature>
<dbReference type="GeneID" id="98140965"/>
<evidence type="ECO:0000256" key="15">
    <source>
        <dbReference type="PROSITE-ProRule" id="PRU00175"/>
    </source>
</evidence>
<keyword evidence="6 16" id="KW-0808">Transferase</keyword>
<feature type="compositionally biased region" description="Low complexity" evidence="17">
    <location>
        <begin position="167"/>
        <end position="179"/>
    </location>
</feature>
<evidence type="ECO:0000256" key="9">
    <source>
        <dbReference type="ARBA" id="ARBA00022771"/>
    </source>
</evidence>
<keyword evidence="8 16" id="KW-0227">DNA damage</keyword>
<evidence type="ECO:0000256" key="5">
    <source>
        <dbReference type="ARBA" id="ARBA00019422"/>
    </source>
</evidence>
<keyword evidence="7 16" id="KW-0479">Metal-binding</keyword>
<dbReference type="Gene3D" id="3.30.40.10">
    <property type="entry name" value="Zinc/RING finger domain, C3HC4 (zinc finger)"/>
    <property type="match status" value="1"/>
</dbReference>
<dbReference type="EMBL" id="JBFXLQ010000045">
    <property type="protein sequence ID" value="KAL2863951.1"/>
    <property type="molecule type" value="Genomic_DNA"/>
</dbReference>
<keyword evidence="10 16" id="KW-0833">Ubl conjugation pathway</keyword>
<evidence type="ECO:0000256" key="8">
    <source>
        <dbReference type="ARBA" id="ARBA00022763"/>
    </source>
</evidence>
<comment type="subunit">
    <text evidence="16">Component of the Smc5-Smc6 complex.</text>
</comment>
<feature type="region of interest" description="Disordered" evidence="17">
    <location>
        <begin position="160"/>
        <end position="181"/>
    </location>
</feature>
<dbReference type="Pfam" id="PF08746">
    <property type="entry name" value="zf-RING-like"/>
    <property type="match status" value="1"/>
</dbReference>
<dbReference type="PANTHER" id="PTHR20973">
    <property type="entry name" value="NON-SMC ELEMENT 1-RELATED"/>
    <property type="match status" value="1"/>
</dbReference>
<protein>
    <recommendedName>
        <fullName evidence="5 16">Non-structural maintenance of chromosomes element 1 homolog</fullName>
        <ecNumber evidence="4 16">2.3.2.27</ecNumber>
    </recommendedName>
</protein>
<sequence>MADGRVGHRYDDSNRAFLQALMARSTITFEESKPLLAAILSVRQGEPVSEDDITEEHLSSFIGAANAAISPFDLEIRSTLPQIQINDAEGAENAAPERVYALVNTTSDGLTQLATTYTADDISFIKRILDKMFEANNNRITEGMAISSIEAVQLAKVPGEASRRESGAATQQTQGGAAQSLSMTQAEVVMKQLVEDGWMEKSRRGYYTLSPRGLMELRGWLVATYNDEDGDGRRHNKIKFCAACKDIITVGQRCGNRECGGRLHDHCMRNFFRVQKAEQCPVCRAPWPGNKFVGERAITSGQNRRNNNPPRRSAVGPSTQETQLTQSSDPVNEDMDGEDSD</sequence>
<evidence type="ECO:0000256" key="10">
    <source>
        <dbReference type="ARBA" id="ARBA00022786"/>
    </source>
</evidence>
<dbReference type="Gene3D" id="1.10.10.10">
    <property type="entry name" value="Winged helix-like DNA-binding domain superfamily/Winged helix DNA-binding domain"/>
    <property type="match status" value="1"/>
</dbReference>
<dbReference type="PANTHER" id="PTHR20973:SF0">
    <property type="entry name" value="NON-STRUCTURAL MAINTENANCE OF CHROMOSOMES ELEMENT 1 HOMOLOG"/>
    <property type="match status" value="1"/>
</dbReference>
<dbReference type="Proteomes" id="UP001610432">
    <property type="component" value="Unassembled WGS sequence"/>
</dbReference>
<evidence type="ECO:0000256" key="6">
    <source>
        <dbReference type="ARBA" id="ARBA00022679"/>
    </source>
</evidence>
<dbReference type="InterPro" id="IPR014857">
    <property type="entry name" value="Nse1_RING_C4HC3-type"/>
</dbReference>
<feature type="compositionally biased region" description="Polar residues" evidence="17">
    <location>
        <begin position="316"/>
        <end position="330"/>
    </location>
</feature>
<evidence type="ECO:0000256" key="7">
    <source>
        <dbReference type="ARBA" id="ARBA00022723"/>
    </source>
</evidence>
<dbReference type="EC" id="2.3.2.27" evidence="4 16"/>
<keyword evidence="9 15" id="KW-0863">Zinc-finger</keyword>
<keyword evidence="20" id="KW-1185">Reference proteome</keyword>
<dbReference type="PROSITE" id="PS50089">
    <property type="entry name" value="ZF_RING_2"/>
    <property type="match status" value="1"/>
</dbReference>
<evidence type="ECO:0000313" key="19">
    <source>
        <dbReference type="EMBL" id="KAL2863951.1"/>
    </source>
</evidence>
<evidence type="ECO:0000256" key="3">
    <source>
        <dbReference type="ARBA" id="ARBA00010258"/>
    </source>
</evidence>
<feature type="compositionally biased region" description="Low complexity" evidence="17">
    <location>
        <begin position="303"/>
        <end position="312"/>
    </location>
</feature>
<evidence type="ECO:0000256" key="17">
    <source>
        <dbReference type="SAM" id="MobiDB-lite"/>
    </source>
</evidence>
<evidence type="ECO:0000259" key="18">
    <source>
        <dbReference type="PROSITE" id="PS50089"/>
    </source>
</evidence>
<gene>
    <name evidence="19" type="ORF">BJX67DRAFT_228932</name>
</gene>
<evidence type="ECO:0000256" key="12">
    <source>
        <dbReference type="ARBA" id="ARBA00023172"/>
    </source>
</evidence>
<dbReference type="InterPro" id="IPR011513">
    <property type="entry name" value="Nse1"/>
</dbReference>
<evidence type="ECO:0000256" key="1">
    <source>
        <dbReference type="ARBA" id="ARBA00000900"/>
    </source>
</evidence>
<dbReference type="Pfam" id="PF07574">
    <property type="entry name" value="SMC_Nse1"/>
    <property type="match status" value="1"/>
</dbReference>
<evidence type="ECO:0000256" key="4">
    <source>
        <dbReference type="ARBA" id="ARBA00012483"/>
    </source>
</evidence>
<evidence type="ECO:0000256" key="13">
    <source>
        <dbReference type="ARBA" id="ARBA00023204"/>
    </source>
</evidence>
<evidence type="ECO:0000313" key="20">
    <source>
        <dbReference type="Proteomes" id="UP001610432"/>
    </source>
</evidence>
<keyword evidence="13 16" id="KW-0234">DNA repair</keyword>
<dbReference type="InterPro" id="IPR001841">
    <property type="entry name" value="Znf_RING"/>
</dbReference>
<evidence type="ECO:0000256" key="2">
    <source>
        <dbReference type="ARBA" id="ARBA00004123"/>
    </source>
</evidence>
<comment type="similarity">
    <text evidence="3 16">Belongs to the NSE1 family.</text>
</comment>